<dbReference type="InterPro" id="IPR036942">
    <property type="entry name" value="Beta-barrel_TonB_sf"/>
</dbReference>
<dbReference type="InterPro" id="IPR008969">
    <property type="entry name" value="CarboxyPept-like_regulatory"/>
</dbReference>
<dbReference type="Gene3D" id="2.170.130.10">
    <property type="entry name" value="TonB-dependent receptor, plug domain"/>
    <property type="match status" value="1"/>
</dbReference>
<dbReference type="PROSITE" id="PS52016">
    <property type="entry name" value="TONB_DEPENDENT_REC_3"/>
    <property type="match status" value="1"/>
</dbReference>
<evidence type="ECO:0000256" key="5">
    <source>
        <dbReference type="ARBA" id="ARBA00023077"/>
    </source>
</evidence>
<comment type="subcellular location">
    <subcellularLocation>
        <location evidence="1 8">Cell outer membrane</location>
        <topology evidence="1 8">Multi-pass membrane protein</topology>
    </subcellularLocation>
</comment>
<dbReference type="Pfam" id="PF00593">
    <property type="entry name" value="TonB_dep_Rec_b-barrel"/>
    <property type="match status" value="1"/>
</dbReference>
<keyword evidence="6 8" id="KW-0472">Membrane</keyword>
<evidence type="ECO:0000256" key="9">
    <source>
        <dbReference type="RuleBase" id="RU003357"/>
    </source>
</evidence>
<evidence type="ECO:0000256" key="10">
    <source>
        <dbReference type="SAM" id="SignalP"/>
    </source>
</evidence>
<evidence type="ECO:0000313" key="13">
    <source>
        <dbReference type="EMBL" id="ASF42803.1"/>
    </source>
</evidence>
<feature type="chain" id="PRO_5012554670" evidence="10">
    <location>
        <begin position="26"/>
        <end position="1047"/>
    </location>
</feature>
<dbReference type="RefSeq" id="WP_088593898.1">
    <property type="nucleotide sequence ID" value="NZ_CP022022.1"/>
</dbReference>
<dbReference type="Pfam" id="PF07715">
    <property type="entry name" value="Plug"/>
    <property type="match status" value="1"/>
</dbReference>
<dbReference type="SUPFAM" id="SSF56935">
    <property type="entry name" value="Porins"/>
    <property type="match status" value="1"/>
</dbReference>
<sequence>MMSRKINKRILLSLLLCNFSGALFAQEVKGVVKAKADNSPMMGVTVMVKNKTVGASTDFDGNYTLHPVAATDSLVFSYIGYKTQTVAVKGRKNISVTLEEEVTALEGVTISVGYRAERKTDLTGAVSVVKVNEMMSTSENNPMKALQGRVAGMQVTDNGGPAGKATIRIRGIGTLNNNDPLYIIDGVPTQGGMHELNSNDIESIQVLRDASAASIYGSRAANGVIVITTKKGKKGVLKVDFDHYTTISMFHSRMKMLNSNEYAQVLWKAAVNRGNNPNQNPLGIHYDYTTDANGHATLNNLYYPREYFDKTGSPMLPSNTDWFKEITRMGVTESYNLSVTNGTEKGNYFLSLGYYNNDGMVKNTDFSRLSARINTDYKLFGDVVTIGENFTVNRTSEVEQPHQITESAMIAVPFIPVRTTDGKHWGGPVNGLPDRQNPARLVADNKDNRYNYWRMFGNAFVNIQPIKGLNVRSNFGIDYGNFYKRVLNRSYVSGFMEEGKEKTFSQLEQAHWTKWNWANTATYDFELGKSRFETLAGMEMYSQNDLNFAIKGNNLAVETPEYMWPSLATGGVSGSGSTTGYKLLSFFGKINYAFDNKYLASVTLRHDGSSRFAKDNRWGTFPAFNLGWRISQESFMEKINHTVSDLKLRFGWGQNGNQDINNYAIYDIFDPYYGVTGDFIWNGIWKTSYDLDGKGSGQLASGFRRTRLGNKNLKWETTTQTNFGIDFGFFDNSLYGSAEYYIKKTKDILVEPPYAGIKGEGAYQWVNGAAVENKGLEVSVGYRNETKGGLKYDINANVATNKNKITELPTSVINSYGGNGKWDNGLGRPIGSNNFYGYVADGIFKTQEEVDHHPIQNGKGIGRIRYRDLNNDGKIDEDDRTWIGNPQPDFIYGLNLNLEYKNFDFTAFFQGVQNVDVVSNVKRHTDFWSVQDTYGNKGRRLLDAFDPVTNPDSDIPSVSSVDDNNEGRMSTYYVENGSYLKLRNVQLGYTLPKELSEKIKLSKLRLYVSGQNLWTLKSKSFTGKDPENPNYGYPIPITFTMGLNASF</sequence>
<evidence type="ECO:0000313" key="14">
    <source>
        <dbReference type="Proteomes" id="UP000197007"/>
    </source>
</evidence>
<dbReference type="InterPro" id="IPR000531">
    <property type="entry name" value="Beta-barrel_TonB"/>
</dbReference>
<reference evidence="14" key="1">
    <citation type="submission" date="2017-06" db="EMBL/GenBank/DDBJ databases">
        <title>Complete genome sequence of Capnocytophaga sp. KCOM 1579 (=ChDC OS43) isolated from a human refractory periapical abscess lesion.</title>
        <authorList>
            <person name="Kook J.-K."/>
            <person name="Park S.-N."/>
            <person name="Lim Y.K."/>
            <person name="Roh H."/>
        </authorList>
    </citation>
    <scope>NUCLEOTIDE SEQUENCE [LARGE SCALE GENOMIC DNA]</scope>
    <source>
        <strain evidence="14">ChDC OS43</strain>
    </source>
</reference>
<keyword evidence="3 8" id="KW-1134">Transmembrane beta strand</keyword>
<dbReference type="Pfam" id="PF13715">
    <property type="entry name" value="CarbopepD_reg_2"/>
    <property type="match status" value="1"/>
</dbReference>
<dbReference type="AlphaFoldDB" id="A0A1Z4BNI9"/>
<keyword evidence="14" id="KW-1185">Reference proteome</keyword>
<evidence type="ECO:0000256" key="8">
    <source>
        <dbReference type="PROSITE-ProRule" id="PRU01360"/>
    </source>
</evidence>
<evidence type="ECO:0000256" key="6">
    <source>
        <dbReference type="ARBA" id="ARBA00023136"/>
    </source>
</evidence>
<dbReference type="Gene3D" id="2.60.40.1120">
    <property type="entry name" value="Carboxypeptidase-like, regulatory domain"/>
    <property type="match status" value="1"/>
</dbReference>
<feature type="domain" description="TonB-dependent receptor-like beta-barrel" evidence="11">
    <location>
        <begin position="442"/>
        <end position="915"/>
    </location>
</feature>
<evidence type="ECO:0000256" key="1">
    <source>
        <dbReference type="ARBA" id="ARBA00004571"/>
    </source>
</evidence>
<dbReference type="KEGG" id="capn:CBG49_06775"/>
<keyword evidence="4 8" id="KW-0812">Transmembrane</keyword>
<feature type="signal peptide" evidence="10">
    <location>
        <begin position="1"/>
        <end position="25"/>
    </location>
</feature>
<dbReference type="GO" id="GO:0009279">
    <property type="term" value="C:cell outer membrane"/>
    <property type="evidence" value="ECO:0007669"/>
    <property type="project" value="UniProtKB-SubCell"/>
</dbReference>
<accession>A0A1Z4BNI9</accession>
<evidence type="ECO:0000259" key="12">
    <source>
        <dbReference type="Pfam" id="PF07715"/>
    </source>
</evidence>
<evidence type="ECO:0000256" key="4">
    <source>
        <dbReference type="ARBA" id="ARBA00022692"/>
    </source>
</evidence>
<organism evidence="13 14">
    <name type="scientific">Capnocytophaga endodontalis</name>
    <dbReference type="NCBI Taxonomy" id="2708117"/>
    <lineage>
        <taxon>Bacteria</taxon>
        <taxon>Pseudomonadati</taxon>
        <taxon>Bacteroidota</taxon>
        <taxon>Flavobacteriia</taxon>
        <taxon>Flavobacteriales</taxon>
        <taxon>Flavobacteriaceae</taxon>
        <taxon>Capnocytophaga</taxon>
    </lineage>
</organism>
<dbReference type="Gene3D" id="2.40.170.20">
    <property type="entry name" value="TonB-dependent receptor, beta-barrel domain"/>
    <property type="match status" value="1"/>
</dbReference>
<comment type="similarity">
    <text evidence="8 9">Belongs to the TonB-dependent receptor family.</text>
</comment>
<dbReference type="InterPro" id="IPR023997">
    <property type="entry name" value="TonB-dep_OMP_SusC/RagA_CS"/>
</dbReference>
<dbReference type="NCBIfam" id="TIGR04056">
    <property type="entry name" value="OMP_RagA_SusC"/>
    <property type="match status" value="1"/>
</dbReference>
<evidence type="ECO:0000256" key="3">
    <source>
        <dbReference type="ARBA" id="ARBA00022452"/>
    </source>
</evidence>
<evidence type="ECO:0000259" key="11">
    <source>
        <dbReference type="Pfam" id="PF00593"/>
    </source>
</evidence>
<dbReference type="InterPro" id="IPR023996">
    <property type="entry name" value="TonB-dep_OMP_SusC/RagA"/>
</dbReference>
<dbReference type="SUPFAM" id="SSF49464">
    <property type="entry name" value="Carboxypeptidase regulatory domain-like"/>
    <property type="match status" value="1"/>
</dbReference>
<dbReference type="InterPro" id="IPR037066">
    <property type="entry name" value="Plug_dom_sf"/>
</dbReference>
<protein>
    <submittedName>
        <fullName evidence="13">SusC/RagA family protein</fullName>
    </submittedName>
</protein>
<evidence type="ECO:0000256" key="2">
    <source>
        <dbReference type="ARBA" id="ARBA00022448"/>
    </source>
</evidence>
<name>A0A1Z4BNI9_9FLAO</name>
<keyword evidence="7 8" id="KW-0998">Cell outer membrane</keyword>
<dbReference type="EMBL" id="CP022022">
    <property type="protein sequence ID" value="ASF42803.1"/>
    <property type="molecule type" value="Genomic_DNA"/>
</dbReference>
<proteinExistence type="inferred from homology"/>
<dbReference type="Proteomes" id="UP000197007">
    <property type="component" value="Chromosome"/>
</dbReference>
<dbReference type="InterPro" id="IPR012910">
    <property type="entry name" value="Plug_dom"/>
</dbReference>
<dbReference type="InterPro" id="IPR039426">
    <property type="entry name" value="TonB-dep_rcpt-like"/>
</dbReference>
<feature type="domain" description="TonB-dependent receptor plug" evidence="12">
    <location>
        <begin position="119"/>
        <end position="224"/>
    </location>
</feature>
<keyword evidence="10" id="KW-0732">Signal</keyword>
<evidence type="ECO:0000256" key="7">
    <source>
        <dbReference type="ARBA" id="ARBA00023237"/>
    </source>
</evidence>
<keyword evidence="5 9" id="KW-0798">TonB box</keyword>
<gene>
    <name evidence="13" type="ORF">CBG49_06775</name>
</gene>
<keyword evidence="2 8" id="KW-0813">Transport</keyword>
<dbReference type="NCBIfam" id="TIGR04057">
    <property type="entry name" value="SusC_RagA_signa"/>
    <property type="match status" value="1"/>
</dbReference>